<feature type="region of interest" description="Disordered" evidence="1">
    <location>
        <begin position="443"/>
        <end position="482"/>
    </location>
</feature>
<feature type="compositionally biased region" description="Polar residues" evidence="1">
    <location>
        <begin position="466"/>
        <end position="482"/>
    </location>
</feature>
<evidence type="ECO:0000256" key="1">
    <source>
        <dbReference type="SAM" id="MobiDB-lite"/>
    </source>
</evidence>
<feature type="compositionally biased region" description="Polar residues" evidence="1">
    <location>
        <begin position="533"/>
        <end position="556"/>
    </location>
</feature>
<accession>A0ABQ9Y1R8</accession>
<protein>
    <submittedName>
        <fullName evidence="2">Uncharacterized protein</fullName>
    </submittedName>
</protein>
<organism evidence="2 3">
    <name type="scientific">Blattamonas nauphoetae</name>
    <dbReference type="NCBI Taxonomy" id="2049346"/>
    <lineage>
        <taxon>Eukaryota</taxon>
        <taxon>Metamonada</taxon>
        <taxon>Preaxostyla</taxon>
        <taxon>Oxymonadida</taxon>
        <taxon>Blattamonas</taxon>
    </lineage>
</organism>
<evidence type="ECO:0000313" key="3">
    <source>
        <dbReference type="Proteomes" id="UP001281761"/>
    </source>
</evidence>
<dbReference type="Proteomes" id="UP001281761">
    <property type="component" value="Unassembled WGS sequence"/>
</dbReference>
<feature type="region of interest" description="Disordered" evidence="1">
    <location>
        <begin position="498"/>
        <end position="562"/>
    </location>
</feature>
<sequence>MRLVIASKLYNISINSNVTYDATTIVSDVSIQHNVQPLDVELIFEEVFDTGFYSFSICPVTSLILVSSTIQMHILELISVLPIEEMEDNSHRDSVMIYTHQPEEHPLPRANRSGKLKKVVFHFPYIAYSTRKEPEETRVFAINIHAKAEWNQVTHPPFATNLQNHPLFSYQFGLWQSLPQRPVCVSRQKFSTFSNTQSQSPKTLSFVFNHKTGEMITPTDPGPSMDGVSSSALSRKFIQITSSQQKRNVTNELDAFHSVAPTPGIVCDSVVFVACLATSRFSQGSLLSIRLFTLSSLLHQPPLSRHEPPLLLINTPSKSAFFDCFDGSLLSSITHTEPAIAISLSPLLLTVLTEKRRLFVHSLLIETPPSSNPDDSSKLSSCCPAVKFKQEGVRALLANEVGNTSFLSRLIPTNLTTIESPNNFPLHSTTSLYSSESPQFPSSFPLITSSPDVPPPLASPGIGLSTPRQGTPSLSTHGSSPSHITAFSLTPYHAGSFGTPSSFDRERRLSNSETVSEKASDKEMSGQSRLDDTTQSTKMHSHPNLTSSSPRLTQRQLSDRQKDIADKERSLLVSHPPFSSSLIYVSSSAIFHGTRLITTPISLLVLSKTMDSDHIAQQSSFQIQSPLQSQLGYTVLPSKGSRQLASSIPQKPVTATIPLVTASSSQDPDIITSIPLNFAPSARLKQSRVDNEPQAICVGWDIHRFAPESFASVITSLSNQSEVPTPTQLSSLDWDTINTTETTLAMMTAYTSICSFLPSSPTSTEVTIFGYGTSVSPQQRSDWTNRVNECCCHLAKQHLRMLRRLNQSIADGSVKDSSPKFSEQIRSLYTKACSFFIRGHGNPYEVCSLFRQEVTSCAGLQFAENVSAEDEEAVKEANKESCEQTLLQFILSEVFDGCHLSPLPIPSTKELKAFLSTAIKVFRNHSPETLSQFVLSPTLPKAVVLHDHFTSIDQILLRTLIDLRGTTFSSTLPEEEDNAQNRLYFSIFVLVVKQCTLPFKDVLGESLSQDEDKEDPIACLAELKKDALAELMLDFFNKNDGWSQVETVRGKTVFSELIKFVHTHRPFASVAILTPELTKGSLRFDLCLDILVNGLSGSYSYGNTSKRNASLFKLFFHPTVTQMTTSWTLGTVGNGPKFLSPFQIFSQCTDLDKSSRLPETIAEVKSSFDVLLVVALSLFERSILNPSDPLTVFLGQSSPIHDEHKTRSLSFPTFGEFVNSLYFLSSHTLFVSSQQSPSDSGLLPTCPQSTEPCMCKSRPSEMSPNDRMSFLTLLDCSEQPGLSTTLSFGLFVCLLLSCSLPYTAETIMPIIDGVFHRILSQQKETPLNHLVNSCICSLRTAFTLLLLLNQGDYSSLFKTCLETCVPHVYLALSNAVATTSSIWVLSLNTLFASTINLNVRDHISQQLLLAAIRKFPLSQLPFLGKLNEISSVPNNILSTLVFTDVVVDALRQAQQNEQGMRIKSILKTTTFPYQ</sequence>
<keyword evidence="3" id="KW-1185">Reference proteome</keyword>
<evidence type="ECO:0000313" key="2">
    <source>
        <dbReference type="EMBL" id="KAK2957670.1"/>
    </source>
</evidence>
<gene>
    <name evidence="2" type="ORF">BLNAU_7325</name>
</gene>
<proteinExistence type="predicted"/>
<reference evidence="2 3" key="1">
    <citation type="journal article" date="2022" name="bioRxiv">
        <title>Genomics of Preaxostyla Flagellates Illuminates Evolutionary Transitions and the Path Towards Mitochondrial Loss.</title>
        <authorList>
            <person name="Novak L.V.F."/>
            <person name="Treitli S.C."/>
            <person name="Pyrih J."/>
            <person name="Halakuc P."/>
            <person name="Pipaliya S.V."/>
            <person name="Vacek V."/>
            <person name="Brzon O."/>
            <person name="Soukal P."/>
            <person name="Eme L."/>
            <person name="Dacks J.B."/>
            <person name="Karnkowska A."/>
            <person name="Elias M."/>
            <person name="Hampl V."/>
        </authorList>
    </citation>
    <scope>NUCLEOTIDE SEQUENCE [LARGE SCALE GENOMIC DNA]</scope>
    <source>
        <strain evidence="2">NAU3</strain>
        <tissue evidence="2">Gut</tissue>
    </source>
</reference>
<dbReference type="EMBL" id="JARBJD010000044">
    <property type="protein sequence ID" value="KAK2957670.1"/>
    <property type="molecule type" value="Genomic_DNA"/>
</dbReference>
<name>A0ABQ9Y1R8_9EUKA</name>
<feature type="compositionally biased region" description="Basic and acidic residues" evidence="1">
    <location>
        <begin position="503"/>
        <end position="532"/>
    </location>
</feature>
<comment type="caution">
    <text evidence="2">The sequence shown here is derived from an EMBL/GenBank/DDBJ whole genome shotgun (WGS) entry which is preliminary data.</text>
</comment>